<gene>
    <name evidence="1" type="ORF">FB382_001861</name>
</gene>
<proteinExistence type="predicted"/>
<dbReference type="RefSeq" id="WP_182538606.1">
    <property type="nucleotide sequence ID" value="NZ_JACGXA010000001.1"/>
</dbReference>
<accession>A0A7W3IZR8</accession>
<name>A0A7W3IZR8_9ACTN</name>
<dbReference type="AlphaFoldDB" id="A0A7W3IZR8"/>
<keyword evidence="2" id="KW-1185">Reference proteome</keyword>
<protein>
    <submittedName>
        <fullName evidence="1">Uncharacterized protein</fullName>
    </submittedName>
</protein>
<evidence type="ECO:0000313" key="2">
    <source>
        <dbReference type="Proteomes" id="UP000580910"/>
    </source>
</evidence>
<reference evidence="1 2" key="1">
    <citation type="submission" date="2020-07" db="EMBL/GenBank/DDBJ databases">
        <title>Sequencing the genomes of 1000 actinobacteria strains.</title>
        <authorList>
            <person name="Klenk H.-P."/>
        </authorList>
    </citation>
    <scope>NUCLEOTIDE SEQUENCE [LARGE SCALE GENOMIC DNA]</scope>
    <source>
        <strain evidence="1 2">DSM 21349</strain>
    </source>
</reference>
<dbReference type="Proteomes" id="UP000580910">
    <property type="component" value="Unassembled WGS sequence"/>
</dbReference>
<evidence type="ECO:0000313" key="1">
    <source>
        <dbReference type="EMBL" id="MBA8803570.1"/>
    </source>
</evidence>
<dbReference type="EMBL" id="JACGXA010000001">
    <property type="protein sequence ID" value="MBA8803570.1"/>
    <property type="molecule type" value="Genomic_DNA"/>
</dbReference>
<comment type="caution">
    <text evidence="1">The sequence shown here is derived from an EMBL/GenBank/DDBJ whole genome shotgun (WGS) entry which is preliminary data.</text>
</comment>
<organism evidence="1 2">
    <name type="scientific">Nocardioides ginsengisegetis</name>
    <dbReference type="NCBI Taxonomy" id="661491"/>
    <lineage>
        <taxon>Bacteria</taxon>
        <taxon>Bacillati</taxon>
        <taxon>Actinomycetota</taxon>
        <taxon>Actinomycetes</taxon>
        <taxon>Propionibacteriales</taxon>
        <taxon>Nocardioidaceae</taxon>
        <taxon>Nocardioides</taxon>
    </lineage>
</organism>
<sequence length="51" mass="5435">MDMSHAETIEMVRDVFGCVQLNDESTNLDIADALIAAGLVLRAAQEAVSSL</sequence>